<dbReference type="SUPFAM" id="SSF116846">
    <property type="entry name" value="MIT domain"/>
    <property type="match status" value="1"/>
</dbReference>
<dbReference type="InterPro" id="IPR001683">
    <property type="entry name" value="PX_dom"/>
</dbReference>
<keyword evidence="4" id="KW-1185">Reference proteome</keyword>
<name>A0A4U5NTA2_STECR</name>
<dbReference type="GO" id="GO:0004672">
    <property type="term" value="F:protein kinase activity"/>
    <property type="evidence" value="ECO:0007669"/>
    <property type="project" value="InterPro"/>
</dbReference>
<feature type="compositionally biased region" description="Polar residues" evidence="1">
    <location>
        <begin position="166"/>
        <end position="184"/>
    </location>
</feature>
<dbReference type="SMART" id="SM00745">
    <property type="entry name" value="MIT"/>
    <property type="match status" value="1"/>
</dbReference>
<dbReference type="Pfam" id="PF04212">
    <property type="entry name" value="MIT"/>
    <property type="match status" value="1"/>
</dbReference>
<dbReference type="PANTHER" id="PTHR15508">
    <property type="entry name" value="RIBOSOMAL PROTEIN S6 KINASE"/>
    <property type="match status" value="1"/>
</dbReference>
<accession>A0A4U5NTA2</accession>
<dbReference type="Gene3D" id="3.30.1520.10">
    <property type="entry name" value="Phox-like domain"/>
    <property type="match status" value="1"/>
</dbReference>
<reference evidence="3 4" key="1">
    <citation type="journal article" date="2015" name="Genome Biol.">
        <title>Comparative genomics of Steinernema reveals deeply conserved gene regulatory networks.</title>
        <authorList>
            <person name="Dillman A.R."/>
            <person name="Macchietto M."/>
            <person name="Porter C.F."/>
            <person name="Rogers A."/>
            <person name="Williams B."/>
            <person name="Antoshechkin I."/>
            <person name="Lee M.M."/>
            <person name="Goodwin Z."/>
            <person name="Lu X."/>
            <person name="Lewis E.E."/>
            <person name="Goodrich-Blair H."/>
            <person name="Stock S.P."/>
            <person name="Adams B.J."/>
            <person name="Sternberg P.W."/>
            <person name="Mortazavi A."/>
        </authorList>
    </citation>
    <scope>NUCLEOTIDE SEQUENCE [LARGE SCALE GENOMIC DNA]</scope>
    <source>
        <strain evidence="3 4">ALL</strain>
    </source>
</reference>
<dbReference type="InterPro" id="IPR007330">
    <property type="entry name" value="MIT_dom"/>
</dbReference>
<gene>
    <name evidence="3" type="ORF">L596_011096</name>
</gene>
<reference evidence="3 4" key="2">
    <citation type="journal article" date="2019" name="G3 (Bethesda)">
        <title>Hybrid Assembly of the Genome of the Entomopathogenic Nematode Steinernema carpocapsae Identifies the X-Chromosome.</title>
        <authorList>
            <person name="Serra L."/>
            <person name="Macchietto M."/>
            <person name="Macias-Munoz A."/>
            <person name="McGill C.J."/>
            <person name="Rodriguez I.M."/>
            <person name="Rodriguez B."/>
            <person name="Murad R."/>
            <person name="Mortazavi A."/>
        </authorList>
    </citation>
    <scope>NUCLEOTIDE SEQUENCE [LARGE SCALE GENOMIC DNA]</scope>
    <source>
        <strain evidence="3 4">ALL</strain>
    </source>
</reference>
<dbReference type="PANTHER" id="PTHR15508:SF8">
    <property type="entry name" value="LD24550P"/>
    <property type="match status" value="1"/>
</dbReference>
<comment type="caution">
    <text evidence="3">The sequence shown here is derived from an EMBL/GenBank/DDBJ whole genome shotgun (WGS) entry which is preliminary data.</text>
</comment>
<dbReference type="Proteomes" id="UP000298663">
    <property type="component" value="Unassembled WGS sequence"/>
</dbReference>
<dbReference type="EMBL" id="AZBU02000003">
    <property type="protein sequence ID" value="TKR86516.1"/>
    <property type="molecule type" value="Genomic_DNA"/>
</dbReference>
<dbReference type="SMART" id="SM00220">
    <property type="entry name" value="S_TKc"/>
    <property type="match status" value="1"/>
</dbReference>
<evidence type="ECO:0000313" key="3">
    <source>
        <dbReference type="EMBL" id="TKR86516.1"/>
    </source>
</evidence>
<dbReference type="CDD" id="cd02677">
    <property type="entry name" value="MIT_SNX15"/>
    <property type="match status" value="1"/>
</dbReference>
<evidence type="ECO:0000256" key="1">
    <source>
        <dbReference type="SAM" id="MobiDB-lite"/>
    </source>
</evidence>
<dbReference type="Pfam" id="PF00787">
    <property type="entry name" value="PX"/>
    <property type="match status" value="1"/>
</dbReference>
<dbReference type="AlphaFoldDB" id="A0A4U5NTA2"/>
<dbReference type="InterPro" id="IPR000719">
    <property type="entry name" value="Prot_kinase_dom"/>
</dbReference>
<dbReference type="InterPro" id="IPR036871">
    <property type="entry name" value="PX_dom_sf"/>
</dbReference>
<proteinExistence type="predicted"/>
<dbReference type="InterPro" id="IPR011009">
    <property type="entry name" value="Kinase-like_dom_sf"/>
</dbReference>
<dbReference type="InterPro" id="IPR036181">
    <property type="entry name" value="MIT_dom_sf"/>
</dbReference>
<feature type="region of interest" description="Disordered" evidence="1">
    <location>
        <begin position="506"/>
        <end position="534"/>
    </location>
</feature>
<dbReference type="GO" id="GO:0005524">
    <property type="term" value="F:ATP binding"/>
    <property type="evidence" value="ECO:0007669"/>
    <property type="project" value="InterPro"/>
</dbReference>
<sequence>MSVLLKDECECSSEFCGMLYRREKNEWRFSVVVSDVIESRTTLGHTDYRLVVTAVPKNGLELDTRQFSLLTRFKELNKLWSQLGKIHQQLYLHGTFPDFAPARFFKKTEPDTIIERVEGAKRFLNFIFDSDVLCKSRALQQFFEAAEEIAMTHDLTEPIAVTNVAEQSETAQDPSAVTSETPPSDSLDEVSLHSPPLTSAGNNTDDEEIEFEFNNVPINPFDAEREAGSPSFFGRMFPMFSSRAQHQTPRYSIQNRGAITAESIRPHSRTSSVSSVGVGNGTLAPNSGAVRTHDEEIDYLVQAGHFIGTAQRAETEKAYELAFHCYKNAVNILLQGVQFENDLSRRNAVRKKTVKYLMKAERLGRLYLSFDGTAFDMDSWLNISLQDPSLIAFQASNSALKTYKITDALPSFSAYKRVLLVEDPEGEKYALKLLEKSYTSALKSLEKPTAIKMNIAPVGVSNMVQMHKFFETDDFTILSWSTSKEASYGHSCKYFESRVEEFEAERESQSPLPIYRSDPNDAPTTSTALPSEAPETNVYSGRKVSFSVGYDPTEEDENAAFDTILRQHANARDSIDSVEGVTICPIGVDAAASLVAGFSPTSSSAFHRLRPFDESSSNDEDLPFRTVLSNSTLNASFEKFSVDELPRSKRVDADEEAPARINLERCDAVRRRTLSQKEGSEMNLEEALVYCRSKLTMGHKWSKSKTLPEAVIVHWMAQLVSALYVLHSQNVIVGDLRPENLLVDMEGNLKLTYQSRWTNVEQVINRNSKEARYCAPEIGKVNGIHSDSVDRFSVGLICYELLCGVPSTLSTLTDLPTTPFVSFRFLRTPTSASLPTIYSHGLFNHWPETHSFRLLITNPQERLSDDDLRAHPFFTSCDWSTYDTKASPRIKQAESTVSNYTNLLDQIIWSLGTIRPKTRIPIRSPFRVNLSPTSRKRSRSP</sequence>
<dbReference type="STRING" id="34508.A0A4U5NTA2"/>
<dbReference type="OrthoDB" id="1278353at2759"/>
<dbReference type="PROSITE" id="PS50011">
    <property type="entry name" value="PROTEIN_KINASE_DOM"/>
    <property type="match status" value="1"/>
</dbReference>
<dbReference type="Pfam" id="PF00069">
    <property type="entry name" value="Pkinase"/>
    <property type="match status" value="1"/>
</dbReference>
<dbReference type="Gene3D" id="1.20.58.80">
    <property type="entry name" value="Phosphotransferase system, lactose/cellobiose-type IIA subunit"/>
    <property type="match status" value="1"/>
</dbReference>
<dbReference type="GO" id="GO:0035091">
    <property type="term" value="F:phosphatidylinositol binding"/>
    <property type="evidence" value="ECO:0007669"/>
    <property type="project" value="InterPro"/>
</dbReference>
<evidence type="ECO:0000313" key="4">
    <source>
        <dbReference type="Proteomes" id="UP000298663"/>
    </source>
</evidence>
<dbReference type="Gene3D" id="1.10.510.10">
    <property type="entry name" value="Transferase(Phosphotransferase) domain 1"/>
    <property type="match status" value="1"/>
</dbReference>
<evidence type="ECO:0000259" key="2">
    <source>
        <dbReference type="PROSITE" id="PS50011"/>
    </source>
</evidence>
<protein>
    <recommendedName>
        <fullName evidence="2">Protein kinase domain-containing protein</fullName>
    </recommendedName>
</protein>
<organism evidence="3 4">
    <name type="scientific">Steinernema carpocapsae</name>
    <name type="common">Entomopathogenic nematode</name>
    <dbReference type="NCBI Taxonomy" id="34508"/>
    <lineage>
        <taxon>Eukaryota</taxon>
        <taxon>Metazoa</taxon>
        <taxon>Ecdysozoa</taxon>
        <taxon>Nematoda</taxon>
        <taxon>Chromadorea</taxon>
        <taxon>Rhabditida</taxon>
        <taxon>Tylenchina</taxon>
        <taxon>Panagrolaimomorpha</taxon>
        <taxon>Strongyloidoidea</taxon>
        <taxon>Steinernematidae</taxon>
        <taxon>Steinernema</taxon>
    </lineage>
</organism>
<dbReference type="InterPro" id="IPR051866">
    <property type="entry name" value="Intracell_Sig-Traffick_Protein"/>
</dbReference>
<feature type="domain" description="Protein kinase" evidence="2">
    <location>
        <begin position="595"/>
        <end position="874"/>
    </location>
</feature>
<feature type="region of interest" description="Disordered" evidence="1">
    <location>
        <begin position="166"/>
        <end position="204"/>
    </location>
</feature>
<dbReference type="SUPFAM" id="SSF56112">
    <property type="entry name" value="Protein kinase-like (PK-like)"/>
    <property type="match status" value="1"/>
</dbReference>
<dbReference type="SUPFAM" id="SSF64268">
    <property type="entry name" value="PX domain"/>
    <property type="match status" value="1"/>
</dbReference>